<dbReference type="Pfam" id="PF03608">
    <property type="entry name" value="EII-GUT"/>
    <property type="match status" value="1"/>
</dbReference>
<dbReference type="EMBL" id="JAOQJV010000025">
    <property type="protein sequence ID" value="MCU6701064.1"/>
    <property type="molecule type" value="Genomic_DNA"/>
</dbReference>
<feature type="transmembrane region" description="Helical" evidence="1">
    <location>
        <begin position="64"/>
        <end position="87"/>
    </location>
</feature>
<dbReference type="NCBIfam" id="TIGR00821">
    <property type="entry name" value="EII-GUT"/>
    <property type="match status" value="1"/>
</dbReference>
<accession>A0ABT2S8Z6</accession>
<comment type="caution">
    <text evidence="2">The sequence shown here is derived from an EMBL/GenBank/DDBJ whole genome shotgun (WGS) entry which is preliminary data.</text>
</comment>
<dbReference type="PIRSF" id="PIRSF038321">
    <property type="entry name" value="PTS_glc_srb_IIC"/>
    <property type="match status" value="1"/>
</dbReference>
<dbReference type="RefSeq" id="WP_118382615.1">
    <property type="nucleotide sequence ID" value="NZ_JAOQJV010000025.1"/>
</dbReference>
<keyword evidence="3" id="KW-1185">Reference proteome</keyword>
<reference evidence="2 3" key="1">
    <citation type="journal article" date="2021" name="ISME Commun">
        <title>Automated analysis of genomic sequences facilitates high-throughput and comprehensive description of bacteria.</title>
        <authorList>
            <person name="Hitch T.C.A."/>
        </authorList>
    </citation>
    <scope>NUCLEOTIDE SEQUENCE [LARGE SCALE GENOMIC DNA]</scope>
    <source>
        <strain evidence="2 3">Sanger_02</strain>
    </source>
</reference>
<protein>
    <submittedName>
        <fullName evidence="2">PTS glucitol/sorbitol transporter subunit IIC</fullName>
    </submittedName>
</protein>
<feature type="transmembrane region" description="Helical" evidence="1">
    <location>
        <begin position="22"/>
        <end position="44"/>
    </location>
</feature>
<dbReference type="Proteomes" id="UP001207605">
    <property type="component" value="Unassembled WGS sequence"/>
</dbReference>
<dbReference type="PANTHER" id="PTHR40399:SF1">
    <property type="entry name" value="PTS SYSTEM GLUCITOL_SORBITOL-SPECIFIC EIIC COMPONENT"/>
    <property type="match status" value="1"/>
</dbReference>
<dbReference type="PROSITE" id="PS51107">
    <property type="entry name" value="PTS_EIIC_TYPE_5"/>
    <property type="match status" value="1"/>
</dbReference>
<evidence type="ECO:0000256" key="1">
    <source>
        <dbReference type="SAM" id="Phobius"/>
    </source>
</evidence>
<dbReference type="InterPro" id="IPR004699">
    <property type="entry name" value="PTS_IID_sorb"/>
</dbReference>
<evidence type="ECO:0000313" key="3">
    <source>
        <dbReference type="Proteomes" id="UP001207605"/>
    </source>
</evidence>
<keyword evidence="1" id="KW-0472">Membrane</keyword>
<name>A0ABT2S8Z6_9FIRM</name>
<sequence length="172" mass="18624">MEAISNVASGFIGLFQAGGETFMGWVTGIIPLVVCLMTAVNAIIKLVGTEKVENFAQKITKYMILRYTLLPLMAVFFLANPACYTFGRFLEEKYKPAFYDAAVSFVHPITGLFPHANAGELFVWTGISAGVAEAGYATAGLAVRYFLCGLVVILIRGILCEKLYASMAKKSA</sequence>
<feature type="transmembrane region" description="Helical" evidence="1">
    <location>
        <begin position="142"/>
        <end position="159"/>
    </location>
</feature>
<organism evidence="2 3">
    <name type="scientific">Dorea ammoniilytica</name>
    <dbReference type="NCBI Taxonomy" id="2981788"/>
    <lineage>
        <taxon>Bacteria</taxon>
        <taxon>Bacillati</taxon>
        <taxon>Bacillota</taxon>
        <taxon>Clostridia</taxon>
        <taxon>Lachnospirales</taxon>
        <taxon>Lachnospiraceae</taxon>
        <taxon>Dorea</taxon>
    </lineage>
</organism>
<dbReference type="PANTHER" id="PTHR40399">
    <property type="entry name" value="PTS SYSTEM GLUCITOL/SORBITOL-SPECIFIC EIIC COMPONENT"/>
    <property type="match status" value="1"/>
</dbReference>
<keyword evidence="1" id="KW-1133">Transmembrane helix</keyword>
<keyword evidence="1" id="KW-0812">Transmembrane</keyword>
<gene>
    <name evidence="2" type="ORF">OCV65_12615</name>
</gene>
<evidence type="ECO:0000313" key="2">
    <source>
        <dbReference type="EMBL" id="MCU6701064.1"/>
    </source>
</evidence>
<proteinExistence type="predicted"/>